<dbReference type="Pfam" id="PF03372">
    <property type="entry name" value="Exo_endo_phos"/>
    <property type="match status" value="1"/>
</dbReference>
<feature type="compositionally biased region" description="Acidic residues" evidence="2">
    <location>
        <begin position="316"/>
        <end position="326"/>
    </location>
</feature>
<feature type="domain" description="RRM" evidence="3">
    <location>
        <begin position="16"/>
        <end position="98"/>
    </location>
</feature>
<evidence type="ECO:0000256" key="2">
    <source>
        <dbReference type="SAM" id="MobiDB-lite"/>
    </source>
</evidence>
<dbReference type="InterPro" id="IPR000504">
    <property type="entry name" value="RRM_dom"/>
</dbReference>
<keyword evidence="4" id="KW-0808">Transferase</keyword>
<reference evidence="4" key="1">
    <citation type="journal article" date="2022" name="Int. J. Mol. Sci.">
        <title>Draft Genome of Tanacetum Coccineum: Genomic Comparison of Closely Related Tanacetum-Family Plants.</title>
        <authorList>
            <person name="Yamashiro T."/>
            <person name="Shiraishi A."/>
            <person name="Nakayama K."/>
            <person name="Satake H."/>
        </authorList>
    </citation>
    <scope>NUCLEOTIDE SEQUENCE</scope>
</reference>
<dbReference type="Gene3D" id="3.30.70.330">
    <property type="match status" value="1"/>
</dbReference>
<keyword evidence="4" id="KW-0695">RNA-directed DNA polymerase</keyword>
<keyword evidence="5" id="KW-1185">Reference proteome</keyword>
<comment type="caution">
    <text evidence="4">The sequence shown here is derived from an EMBL/GenBank/DDBJ whole genome shotgun (WGS) entry which is preliminary data.</text>
</comment>
<dbReference type="InterPro" id="IPR052343">
    <property type="entry name" value="Retrotransposon-Effector_Assoc"/>
</dbReference>
<evidence type="ECO:0000256" key="1">
    <source>
        <dbReference type="PROSITE-ProRule" id="PRU00176"/>
    </source>
</evidence>
<name>A0ABQ4X0S4_9ASTR</name>
<dbReference type="Pfam" id="PF00076">
    <property type="entry name" value="RRM_1"/>
    <property type="match status" value="1"/>
</dbReference>
<evidence type="ECO:0000313" key="4">
    <source>
        <dbReference type="EMBL" id="GJS58787.1"/>
    </source>
</evidence>
<feature type="region of interest" description="Disordered" evidence="2">
    <location>
        <begin position="297"/>
        <end position="367"/>
    </location>
</feature>
<dbReference type="PROSITE" id="PS50102">
    <property type="entry name" value="RRM"/>
    <property type="match status" value="1"/>
</dbReference>
<dbReference type="SUPFAM" id="SSF56219">
    <property type="entry name" value="DNase I-like"/>
    <property type="match status" value="1"/>
</dbReference>
<protein>
    <submittedName>
        <fullName evidence="4">RNA-directed DNA polymerase, eukaryota</fullName>
    </submittedName>
</protein>
<dbReference type="InterPro" id="IPR036691">
    <property type="entry name" value="Endo/exonu/phosph_ase_sf"/>
</dbReference>
<accession>A0ABQ4X0S4</accession>
<dbReference type="InterPro" id="IPR035979">
    <property type="entry name" value="RBD_domain_sf"/>
</dbReference>
<dbReference type="SMART" id="SM00360">
    <property type="entry name" value="RRM"/>
    <property type="match status" value="1"/>
</dbReference>
<keyword evidence="4" id="KW-0548">Nucleotidyltransferase</keyword>
<dbReference type="EMBL" id="BQNB010009103">
    <property type="protein sequence ID" value="GJS58787.1"/>
    <property type="molecule type" value="Genomic_DNA"/>
</dbReference>
<evidence type="ECO:0000259" key="3">
    <source>
        <dbReference type="PROSITE" id="PS50102"/>
    </source>
</evidence>
<dbReference type="PANTHER" id="PTHR46890">
    <property type="entry name" value="NON-LTR RETROLELEMENT REVERSE TRANSCRIPTASE-LIKE PROTEIN-RELATED"/>
    <property type="match status" value="1"/>
</dbReference>
<dbReference type="InterPro" id="IPR012677">
    <property type="entry name" value="Nucleotide-bd_a/b_plait_sf"/>
</dbReference>
<gene>
    <name evidence="4" type="ORF">Tco_0653571</name>
</gene>
<proteinExistence type="predicted"/>
<dbReference type="CDD" id="cd00590">
    <property type="entry name" value="RRM_SF"/>
    <property type="match status" value="1"/>
</dbReference>
<evidence type="ECO:0000313" key="5">
    <source>
        <dbReference type="Proteomes" id="UP001151760"/>
    </source>
</evidence>
<sequence length="859" mass="98054">MFSHRSNEDHVAQISKSIFVTNFPDNFGSRELWKICESYGKVVDVYIPNRKSKAGKRFAFVHFIRVEVIDRLVGNLCKIWIGRLHLHANVVRFERARKPYNLEGFAHTYVHAPSGPYATAVKGNTPLNVPITPSSSVPTLVLDDSCVIERDLSRHVKLSYLGGMWVMLEFDKVATKQKLLQHIGVNSWFQVLQDAVQYFVSDERVVFVDIEGIPLNVWSRETFLKICKKWGETMDIEDNLDSSYAQKRMCIKTKHADNILEKFKVIFKGKVFMARAKELFAWTLIFLEHKESVYTSNDESVQGAKNKSVGSQYRDEDSEDDSDVDGVSETIFGDTPSSPNNYNGEMDSSSSFSHLPSFTPEELETRKENDHVEAAINNEAEKVPTPLVNAKVMNNSQEVQENVDVMNNSNGESAYQNDHNVHSGGFILGLMEDMIRVGQSMGYTMEGCLGHKTKKEWVKELNIKHNVNFLALQETKMDRITHMDVKFMWGNSNYQFVSSDSAGNSGGILCVWEVTVFKKDYVTVSDNFIAIYGTWISCNSKVLIVVIYAPQQPSHKRVLWEYISTLLVRWNGETIIMGDFNEVRSKDERLGSVFNQFSARNFDHFITSSGLVYVKLEGYAFTWSHPSATKMSKLDRFLVTYLRILIRRWVKDKKLQQSGVRSSIIKELSAIDKDLDRGNVFDVVLLKFFVDGNWSTEPGVVKDAFKNHFAAHFKQPVQGRLKLNISFTNWLSSEQVVDMDRSVSRDEIRMAVWNCGKNKSPRPDGYTFEFFRKYWWFVGLDFCAAVEHFFENGSFPKGCYSSFIALILKVTDAKFVTDFRPISLIGCVYKVVTKVLSIRLATVISNIVSDTQSAFVANR</sequence>
<dbReference type="SUPFAM" id="SSF54928">
    <property type="entry name" value="RNA-binding domain, RBD"/>
    <property type="match status" value="1"/>
</dbReference>
<dbReference type="Proteomes" id="UP001151760">
    <property type="component" value="Unassembled WGS sequence"/>
</dbReference>
<feature type="compositionally biased region" description="Polar residues" evidence="2">
    <location>
        <begin position="335"/>
        <end position="347"/>
    </location>
</feature>
<dbReference type="InterPro" id="IPR005135">
    <property type="entry name" value="Endo/exonuclease/phosphatase"/>
</dbReference>
<dbReference type="GO" id="GO:0003964">
    <property type="term" value="F:RNA-directed DNA polymerase activity"/>
    <property type="evidence" value="ECO:0007669"/>
    <property type="project" value="UniProtKB-KW"/>
</dbReference>
<dbReference type="PANTHER" id="PTHR46890:SF50">
    <property type="entry name" value="RNA-DIRECTED DNA POLYMERASE, EUKARYOTA, REVERSE TRANSCRIPTASE ZINC-BINDING DOMAIN PROTEIN-RELATED"/>
    <property type="match status" value="1"/>
</dbReference>
<feature type="compositionally biased region" description="Polar residues" evidence="2">
    <location>
        <begin position="297"/>
        <end position="311"/>
    </location>
</feature>
<keyword evidence="1" id="KW-0694">RNA-binding</keyword>
<reference evidence="4" key="2">
    <citation type="submission" date="2022-01" db="EMBL/GenBank/DDBJ databases">
        <authorList>
            <person name="Yamashiro T."/>
            <person name="Shiraishi A."/>
            <person name="Satake H."/>
            <person name="Nakayama K."/>
        </authorList>
    </citation>
    <scope>NUCLEOTIDE SEQUENCE</scope>
</reference>
<organism evidence="4 5">
    <name type="scientific">Tanacetum coccineum</name>
    <dbReference type="NCBI Taxonomy" id="301880"/>
    <lineage>
        <taxon>Eukaryota</taxon>
        <taxon>Viridiplantae</taxon>
        <taxon>Streptophyta</taxon>
        <taxon>Embryophyta</taxon>
        <taxon>Tracheophyta</taxon>
        <taxon>Spermatophyta</taxon>
        <taxon>Magnoliopsida</taxon>
        <taxon>eudicotyledons</taxon>
        <taxon>Gunneridae</taxon>
        <taxon>Pentapetalae</taxon>
        <taxon>asterids</taxon>
        <taxon>campanulids</taxon>
        <taxon>Asterales</taxon>
        <taxon>Asteraceae</taxon>
        <taxon>Asteroideae</taxon>
        <taxon>Anthemideae</taxon>
        <taxon>Anthemidinae</taxon>
        <taxon>Tanacetum</taxon>
    </lineage>
</organism>
<dbReference type="Gene3D" id="3.60.10.10">
    <property type="entry name" value="Endonuclease/exonuclease/phosphatase"/>
    <property type="match status" value="1"/>
</dbReference>